<dbReference type="HOGENOM" id="CLU_2019791_0_0_1"/>
<comment type="caution">
    <text evidence="3">The sequence shown here is derived from an EMBL/GenBank/DDBJ whole genome shotgun (WGS) entry which is preliminary data.</text>
</comment>
<dbReference type="OrthoDB" id="122248at2759"/>
<accession>V9E115</accession>
<proteinExistence type="predicted"/>
<evidence type="ECO:0000256" key="1">
    <source>
        <dbReference type="SAM" id="MobiDB-lite"/>
    </source>
</evidence>
<evidence type="ECO:0000259" key="2">
    <source>
        <dbReference type="Pfam" id="PF20681"/>
    </source>
</evidence>
<dbReference type="InterPro" id="IPR049203">
    <property type="entry name" value="DUF6818"/>
</dbReference>
<dbReference type="Proteomes" id="UP000018721">
    <property type="component" value="Unassembled WGS sequence"/>
</dbReference>
<dbReference type="AlphaFoldDB" id="V9E115"/>
<feature type="domain" description="DUF6818" evidence="2">
    <location>
        <begin position="36"/>
        <end position="112"/>
    </location>
</feature>
<dbReference type="Pfam" id="PF20681">
    <property type="entry name" value="DUF6818"/>
    <property type="match status" value="1"/>
</dbReference>
<protein>
    <recommendedName>
        <fullName evidence="2">DUF6818 domain-containing protein</fullName>
    </recommendedName>
</protein>
<feature type="region of interest" description="Disordered" evidence="1">
    <location>
        <begin position="97"/>
        <end position="123"/>
    </location>
</feature>
<gene>
    <name evidence="3" type="ORF">F443_21143</name>
</gene>
<dbReference type="PANTHER" id="PTHR34409">
    <property type="entry name" value="SET DOMAIN-CONTAINING PROTEIN"/>
    <property type="match status" value="1"/>
</dbReference>
<evidence type="ECO:0000313" key="3">
    <source>
        <dbReference type="EMBL" id="ETI31962.1"/>
    </source>
</evidence>
<dbReference type="PANTHER" id="PTHR34409:SF1">
    <property type="entry name" value="MYB-LIKE DOMAIN-CONTAINING PROTEIN"/>
    <property type="match status" value="1"/>
</dbReference>
<evidence type="ECO:0000313" key="4">
    <source>
        <dbReference type="Proteomes" id="UP000018721"/>
    </source>
</evidence>
<organism evidence="3 4">
    <name type="scientific">Phytophthora nicotianae P1569</name>
    <dbReference type="NCBI Taxonomy" id="1317065"/>
    <lineage>
        <taxon>Eukaryota</taxon>
        <taxon>Sar</taxon>
        <taxon>Stramenopiles</taxon>
        <taxon>Oomycota</taxon>
        <taxon>Peronosporomycetes</taxon>
        <taxon>Peronosporales</taxon>
        <taxon>Peronosporaceae</taxon>
        <taxon>Phytophthora</taxon>
    </lineage>
</organism>
<sequence length="123" mass="13693">MSAIRGRTPGSENYSKEDVHILLNEIENIQPSGAKNNEWDAVLGNYQIYAERESRVLRDVTSIKKKLQSLLNSTKPTGKPSCPDSVRRARQIQRVLEERVGHEGNLDDGEDSEDNGPAPGGHR</sequence>
<reference evidence="3 4" key="1">
    <citation type="submission" date="2013-11" db="EMBL/GenBank/DDBJ databases">
        <title>The Genome Sequence of Phytophthora parasitica P1569.</title>
        <authorList>
            <consortium name="The Broad Institute Genomics Platform"/>
            <person name="Russ C."/>
            <person name="Tyler B."/>
            <person name="Panabieres F."/>
            <person name="Shan W."/>
            <person name="Tripathy S."/>
            <person name="Grunwald N."/>
            <person name="Machado M."/>
            <person name="Johnson C.S."/>
            <person name="Arredondo F."/>
            <person name="Hong C."/>
            <person name="Coffey M."/>
            <person name="Young S.K."/>
            <person name="Zeng Q."/>
            <person name="Gargeya S."/>
            <person name="Fitzgerald M."/>
            <person name="Abouelleil A."/>
            <person name="Alvarado L."/>
            <person name="Chapman S.B."/>
            <person name="Gainer-Dewar J."/>
            <person name="Goldberg J."/>
            <person name="Griggs A."/>
            <person name="Gujja S."/>
            <person name="Hansen M."/>
            <person name="Howarth C."/>
            <person name="Imamovic A."/>
            <person name="Ireland A."/>
            <person name="Larimer J."/>
            <person name="McCowan C."/>
            <person name="Murphy C."/>
            <person name="Pearson M."/>
            <person name="Poon T.W."/>
            <person name="Priest M."/>
            <person name="Roberts A."/>
            <person name="Saif S."/>
            <person name="Shea T."/>
            <person name="Sykes S."/>
            <person name="Wortman J."/>
            <person name="Nusbaum C."/>
            <person name="Birren B."/>
        </authorList>
    </citation>
    <scope>NUCLEOTIDE SEQUENCE [LARGE SCALE GENOMIC DNA]</scope>
    <source>
        <strain evidence="3 4">P1569</strain>
    </source>
</reference>
<keyword evidence="4" id="KW-1185">Reference proteome</keyword>
<dbReference type="EMBL" id="ANIZ01003713">
    <property type="protein sequence ID" value="ETI31962.1"/>
    <property type="molecule type" value="Genomic_DNA"/>
</dbReference>
<name>V9E115_PHYNI</name>